<proteinExistence type="predicted"/>
<organism evidence="1 2">
    <name type="scientific">[Clostridium] aminophilum</name>
    <dbReference type="NCBI Taxonomy" id="1526"/>
    <lineage>
        <taxon>Bacteria</taxon>
        <taxon>Bacillati</taxon>
        <taxon>Bacillota</taxon>
        <taxon>Clostridia</taxon>
        <taxon>Lachnospirales</taxon>
        <taxon>Lachnospiraceae</taxon>
    </lineage>
</organism>
<dbReference type="OrthoDB" id="2002934at2"/>
<evidence type="ECO:0000313" key="1">
    <source>
        <dbReference type="EMBL" id="SET67951.1"/>
    </source>
</evidence>
<dbReference type="AlphaFoldDB" id="A0A1I0GD38"/>
<name>A0A1I0GD38_9FIRM</name>
<reference evidence="1 2" key="1">
    <citation type="submission" date="2016-10" db="EMBL/GenBank/DDBJ databases">
        <authorList>
            <person name="de Groot N.N."/>
        </authorList>
    </citation>
    <scope>NUCLEOTIDE SEQUENCE [LARGE SCALE GENOMIC DNA]</scope>
    <source>
        <strain evidence="1 2">KH1P1</strain>
    </source>
</reference>
<dbReference type="EMBL" id="FOIL01000032">
    <property type="protein sequence ID" value="SET67951.1"/>
    <property type="molecule type" value="Genomic_DNA"/>
</dbReference>
<dbReference type="Proteomes" id="UP000199820">
    <property type="component" value="Unassembled WGS sequence"/>
</dbReference>
<dbReference type="eggNOG" id="ENOG5032XWF">
    <property type="taxonomic scope" value="Bacteria"/>
</dbReference>
<evidence type="ECO:0000313" key="2">
    <source>
        <dbReference type="Proteomes" id="UP000199820"/>
    </source>
</evidence>
<protein>
    <submittedName>
        <fullName evidence="1">Uncharacterized protein</fullName>
    </submittedName>
</protein>
<dbReference type="RefSeq" id="WP_074649839.1">
    <property type="nucleotide sequence ID" value="NZ_FOIL01000032.1"/>
</dbReference>
<sequence length="192" mass="21924">MKSDVIVIANDGRGMDEALEQAEKVALYKGLAHKAALHLRLLTEEMMGMMRSITGEREGQFWIEDEGDEFQLHLQVETMMDYMKQEQLLAASFSGKNEAAKGIMGKIRTFFDPMDWADAPMPSSLDPMNMMFSWSMIEYRQSVKEMMDREQEGAEEAWDELEKSVVSNLADDVKVSIKGRNAEMIILKKVKN</sequence>
<gene>
    <name evidence="1" type="ORF">SAMN04487771_103213</name>
</gene>
<accession>A0A1I0GD38</accession>
<keyword evidence="2" id="KW-1185">Reference proteome</keyword>